<dbReference type="InterPro" id="IPR002153">
    <property type="entry name" value="TRPC_channel"/>
</dbReference>
<reference evidence="8" key="1">
    <citation type="submission" date="2017-02" db="UniProtKB">
        <authorList>
            <consortium name="WormBaseParasite"/>
        </authorList>
    </citation>
    <scope>IDENTIFICATION</scope>
</reference>
<reference evidence="6 7" key="2">
    <citation type="submission" date="2018-11" db="EMBL/GenBank/DDBJ databases">
        <authorList>
            <consortium name="Pathogen Informatics"/>
        </authorList>
    </citation>
    <scope>NUCLEOTIDE SEQUENCE [LARGE SCALE GENOMIC DNA]</scope>
</reference>
<dbReference type="PRINTS" id="PR01097">
    <property type="entry name" value="TRNSRECEPTRP"/>
</dbReference>
<evidence type="ECO:0000256" key="5">
    <source>
        <dbReference type="SAM" id="Phobius"/>
    </source>
</evidence>
<dbReference type="GO" id="GO:0070679">
    <property type="term" value="F:inositol 1,4,5 trisphosphate binding"/>
    <property type="evidence" value="ECO:0007669"/>
    <property type="project" value="TreeGrafter"/>
</dbReference>
<dbReference type="AlphaFoldDB" id="A0A0R3T6N8"/>
<keyword evidence="3" id="KW-0407">Ion channel</keyword>
<keyword evidence="2" id="KW-0406">Ion transport</keyword>
<evidence type="ECO:0000256" key="2">
    <source>
        <dbReference type="ARBA" id="ARBA00023065"/>
    </source>
</evidence>
<feature type="transmembrane region" description="Helical" evidence="5">
    <location>
        <begin position="90"/>
        <end position="114"/>
    </location>
</feature>
<dbReference type="STRING" id="102285.A0A0R3T6N8"/>
<gene>
    <name evidence="6" type="ORF">HNAJ_LOCUS2725</name>
</gene>
<keyword evidence="1" id="KW-0813">Transport</keyword>
<dbReference type="GO" id="GO:0034703">
    <property type="term" value="C:cation channel complex"/>
    <property type="evidence" value="ECO:0007669"/>
    <property type="project" value="TreeGrafter"/>
</dbReference>
<evidence type="ECO:0000313" key="7">
    <source>
        <dbReference type="Proteomes" id="UP000278807"/>
    </source>
</evidence>
<organism evidence="8">
    <name type="scientific">Rodentolepis nana</name>
    <name type="common">Dwarf tapeworm</name>
    <name type="synonym">Hymenolepis nana</name>
    <dbReference type="NCBI Taxonomy" id="102285"/>
    <lineage>
        <taxon>Eukaryota</taxon>
        <taxon>Metazoa</taxon>
        <taxon>Spiralia</taxon>
        <taxon>Lophotrochozoa</taxon>
        <taxon>Platyhelminthes</taxon>
        <taxon>Cestoda</taxon>
        <taxon>Eucestoda</taxon>
        <taxon>Cyclophyllidea</taxon>
        <taxon>Hymenolepididae</taxon>
        <taxon>Rodentolepis</taxon>
    </lineage>
</organism>
<keyword evidence="7" id="KW-1185">Reference proteome</keyword>
<evidence type="ECO:0000313" key="8">
    <source>
        <dbReference type="WBParaSite" id="HNAJ_0000272601-mRNA-1"/>
    </source>
</evidence>
<feature type="compositionally biased region" description="Polar residues" evidence="4">
    <location>
        <begin position="297"/>
        <end position="317"/>
    </location>
</feature>
<proteinExistence type="predicted"/>
<evidence type="ECO:0000256" key="4">
    <source>
        <dbReference type="SAM" id="MobiDB-lite"/>
    </source>
</evidence>
<evidence type="ECO:0000256" key="3">
    <source>
        <dbReference type="ARBA" id="ARBA00023303"/>
    </source>
</evidence>
<dbReference type="GO" id="GO:0005886">
    <property type="term" value="C:plasma membrane"/>
    <property type="evidence" value="ECO:0007669"/>
    <property type="project" value="TreeGrafter"/>
</dbReference>
<feature type="region of interest" description="Disordered" evidence="4">
    <location>
        <begin position="282"/>
        <end position="364"/>
    </location>
</feature>
<dbReference type="PANTHER" id="PTHR10117">
    <property type="entry name" value="TRANSIENT RECEPTOR POTENTIAL CHANNEL"/>
    <property type="match status" value="1"/>
</dbReference>
<name>A0A0R3T6N8_RODNA</name>
<sequence>MLIAFVVGLTNLYWYFSRMIVSVDTKNVAPSTTYATVRYASTVPAFQSSTATFHTLFWALFGMSSFNVTSVEEELASVYPGHEHLRVNNAAFMISSLGSVLYAIYNACMIIILLNMLIAMMSKSFDEIQGDRLEEWKFARANLWLVYIEHEGVLPTPLNLLPSRVAITKLAKRINNALLSCRANYSGRTKFDNCDGEEYHDDRNGGDLKGTEMNMMHMTKINSKRGGGSIPGRSPITKKKKEDFETHLIRVKCNIMRRYLFQLQKHKEAENKSGDLAMLNIQRQQQQQQQEFRATPLSPSSVTNHRTSITEGDQSGVPSAFAHRSEGVSIRESAETPSNYSQATNKEDSNRDSHLKEPPFSRTLAKGYTRGLSSLLMPPSVRRKLEAVAEVQKQSKSTVSVQEAEDAARYLVFESARRGIELSETMAFAPQKLIGSGKGYDPGSFDSQFTARTEKPLKHTHLRELYKVEQEMHDMSDALSSVSFTNSTMSEVDELEVLPFDNS</sequence>
<dbReference type="OrthoDB" id="2373987at2759"/>
<dbReference type="GO" id="GO:0015279">
    <property type="term" value="F:store-operated calcium channel activity"/>
    <property type="evidence" value="ECO:0007669"/>
    <property type="project" value="TreeGrafter"/>
</dbReference>
<accession>A0A0R3T6N8</accession>
<dbReference type="WBParaSite" id="HNAJ_0000272601-mRNA-1">
    <property type="protein sequence ID" value="HNAJ_0000272601-mRNA-1"/>
    <property type="gene ID" value="HNAJ_0000272601"/>
</dbReference>
<feature type="compositionally biased region" description="Basic and acidic residues" evidence="4">
    <location>
        <begin position="345"/>
        <end position="359"/>
    </location>
</feature>
<keyword evidence="5" id="KW-1133">Transmembrane helix</keyword>
<evidence type="ECO:0000313" key="6">
    <source>
        <dbReference type="EMBL" id="VDN98584.1"/>
    </source>
</evidence>
<evidence type="ECO:0000256" key="1">
    <source>
        <dbReference type="ARBA" id="ARBA00022448"/>
    </source>
</evidence>
<dbReference type="GO" id="GO:0051480">
    <property type="term" value="P:regulation of cytosolic calcium ion concentration"/>
    <property type="evidence" value="ECO:0007669"/>
    <property type="project" value="TreeGrafter"/>
</dbReference>
<feature type="compositionally biased region" description="Polar residues" evidence="4">
    <location>
        <begin position="335"/>
        <end position="344"/>
    </location>
</feature>
<keyword evidence="5" id="KW-0812">Transmembrane</keyword>
<protein>
    <submittedName>
        <fullName evidence="8">Ion_trans domain-containing protein</fullName>
    </submittedName>
</protein>
<dbReference type="EMBL" id="UZAE01001409">
    <property type="protein sequence ID" value="VDN98584.1"/>
    <property type="molecule type" value="Genomic_DNA"/>
</dbReference>
<dbReference type="PANTHER" id="PTHR10117:SF54">
    <property type="entry name" value="TRANSIENT RECEPTOR POTENTIAL-GAMMA PROTEIN"/>
    <property type="match status" value="1"/>
</dbReference>
<dbReference type="Proteomes" id="UP000278807">
    <property type="component" value="Unassembled WGS sequence"/>
</dbReference>
<keyword evidence="5" id="KW-0472">Membrane</keyword>